<dbReference type="PANTHER" id="PTHR43536">
    <property type="entry name" value="MANNOSYLGLYCOPROTEIN ENDO-BETA-MANNOSIDASE"/>
    <property type="match status" value="1"/>
</dbReference>
<dbReference type="SMART" id="SM00560">
    <property type="entry name" value="LamGL"/>
    <property type="match status" value="1"/>
</dbReference>
<dbReference type="InterPro" id="IPR041351">
    <property type="entry name" value="Ig_GlcNase"/>
</dbReference>
<name>A0A255Z9I8_9PROT</name>
<dbReference type="GO" id="GO:0005975">
    <property type="term" value="P:carbohydrate metabolic process"/>
    <property type="evidence" value="ECO:0007669"/>
    <property type="project" value="InterPro"/>
</dbReference>
<dbReference type="Pfam" id="PF22666">
    <property type="entry name" value="Glyco_hydro_2_N2"/>
    <property type="match status" value="1"/>
</dbReference>
<dbReference type="GO" id="GO:0004553">
    <property type="term" value="F:hydrolase activity, hydrolyzing O-glycosyl compounds"/>
    <property type="evidence" value="ECO:0007669"/>
    <property type="project" value="InterPro"/>
</dbReference>
<dbReference type="InterPro" id="IPR013783">
    <property type="entry name" value="Ig-like_fold"/>
</dbReference>
<dbReference type="InterPro" id="IPR043534">
    <property type="entry name" value="EBDG/EBM"/>
</dbReference>
<dbReference type="Gene3D" id="3.20.20.80">
    <property type="entry name" value="Glycosidases"/>
    <property type="match status" value="1"/>
</dbReference>
<evidence type="ECO:0000313" key="8">
    <source>
        <dbReference type="Proteomes" id="UP000216998"/>
    </source>
</evidence>
<evidence type="ECO:0000256" key="2">
    <source>
        <dbReference type="ARBA" id="ARBA00022729"/>
    </source>
</evidence>
<comment type="caution">
    <text evidence="7">The sequence shown here is derived from an EMBL/GenBank/DDBJ whole genome shotgun (WGS) entry which is preliminary data.</text>
</comment>
<dbReference type="InterPro" id="IPR006103">
    <property type="entry name" value="Glyco_hydro_2_cat"/>
</dbReference>
<dbReference type="Proteomes" id="UP000216998">
    <property type="component" value="Unassembled WGS sequence"/>
</dbReference>
<dbReference type="InterPro" id="IPR013320">
    <property type="entry name" value="ConA-like_dom_sf"/>
</dbReference>
<keyword evidence="5" id="KW-0326">Glycosidase</keyword>
<comment type="similarity">
    <text evidence="1">Belongs to the glycosyl hydrolase 2 family.</text>
</comment>
<evidence type="ECO:0000313" key="7">
    <source>
        <dbReference type="EMBL" id="OYQ37300.1"/>
    </source>
</evidence>
<keyword evidence="8" id="KW-1185">Reference proteome</keyword>
<dbReference type="InterPro" id="IPR017853">
    <property type="entry name" value="GH"/>
</dbReference>
<keyword evidence="4" id="KW-1015">Disulfide bond</keyword>
<dbReference type="Pfam" id="PF18368">
    <property type="entry name" value="Ig_GlcNase"/>
    <property type="match status" value="1"/>
</dbReference>
<dbReference type="SUPFAM" id="SSF51445">
    <property type="entry name" value="(Trans)glycosidases"/>
    <property type="match status" value="1"/>
</dbReference>
<keyword evidence="3 7" id="KW-0378">Hydrolase</keyword>
<dbReference type="SUPFAM" id="SSF49785">
    <property type="entry name" value="Galactose-binding domain-like"/>
    <property type="match status" value="1"/>
</dbReference>
<reference evidence="7 8" key="1">
    <citation type="submission" date="2017-07" db="EMBL/GenBank/DDBJ databases">
        <title>Niveispirillum cyanobacteriorum sp. nov., isolated from cyanobacterial aggregates in a eutrophic lake.</title>
        <authorList>
            <person name="Cai H."/>
        </authorList>
    </citation>
    <scope>NUCLEOTIDE SEQUENCE [LARGE SCALE GENOMIC DNA]</scope>
    <source>
        <strain evidence="8">TH1-14</strain>
    </source>
</reference>
<evidence type="ECO:0000256" key="1">
    <source>
        <dbReference type="ARBA" id="ARBA00007401"/>
    </source>
</evidence>
<accession>A0A255Z9I8</accession>
<dbReference type="Pfam" id="PF00703">
    <property type="entry name" value="Glyco_hydro_2"/>
    <property type="match status" value="1"/>
</dbReference>
<dbReference type="PANTHER" id="PTHR43536:SF1">
    <property type="entry name" value="MANNOSYLGLYCOPROTEIN ENDO-BETA-MANNOSIDASE"/>
    <property type="match status" value="1"/>
</dbReference>
<dbReference type="Gene3D" id="2.60.120.260">
    <property type="entry name" value="Galactose-binding domain-like"/>
    <property type="match status" value="1"/>
</dbReference>
<dbReference type="AlphaFoldDB" id="A0A255Z9I8"/>
<evidence type="ECO:0000256" key="3">
    <source>
        <dbReference type="ARBA" id="ARBA00022801"/>
    </source>
</evidence>
<dbReference type="InterPro" id="IPR008979">
    <property type="entry name" value="Galactose-bd-like_sf"/>
</dbReference>
<dbReference type="SUPFAM" id="SSF49899">
    <property type="entry name" value="Concanavalin A-like lectins/glucanases"/>
    <property type="match status" value="1"/>
</dbReference>
<protein>
    <submittedName>
        <fullName evidence="7">Glycoside hydrolase family 2</fullName>
    </submittedName>
</protein>
<organism evidence="7 8">
    <name type="scientific">Niveispirillum lacus</name>
    <dbReference type="NCBI Taxonomy" id="1981099"/>
    <lineage>
        <taxon>Bacteria</taxon>
        <taxon>Pseudomonadati</taxon>
        <taxon>Pseudomonadota</taxon>
        <taxon>Alphaproteobacteria</taxon>
        <taxon>Rhodospirillales</taxon>
        <taxon>Azospirillaceae</taxon>
        <taxon>Niveispirillum</taxon>
    </lineage>
</organism>
<dbReference type="EMBL" id="NOXU01000016">
    <property type="protein sequence ID" value="OYQ37300.1"/>
    <property type="molecule type" value="Genomic_DNA"/>
</dbReference>
<evidence type="ECO:0000259" key="6">
    <source>
        <dbReference type="SMART" id="SM00560"/>
    </source>
</evidence>
<feature type="domain" description="LamG-like jellyroll fold" evidence="6">
    <location>
        <begin position="65"/>
        <end position="200"/>
    </location>
</feature>
<dbReference type="Pfam" id="PF13385">
    <property type="entry name" value="Laminin_G_3"/>
    <property type="match status" value="1"/>
</dbReference>
<dbReference type="InterPro" id="IPR006558">
    <property type="entry name" value="LamG-like"/>
</dbReference>
<dbReference type="InterPro" id="IPR054593">
    <property type="entry name" value="Beta-mannosidase-like_N2"/>
</dbReference>
<proteinExistence type="inferred from homology"/>
<gene>
    <name evidence="7" type="ORF">CHU95_01755</name>
</gene>
<sequence>MTTLAIGLAVPLAWGQAQQGLGGSGGLGAGSFGPFDAEFPAGGDGIAKPKLEEKQSPGAPVPANAPFTLYGWVQAEAAGAKGRTLLGGFATADGKAPAWFLALSDGKPAVLAGDTLITGGKALAAGQWAFMAASFDGSNIRLYVDGKEVGSGVARTPAAMAQIQLAPRRSRTATFVPSDAIAFAGRLAGFSAVPRALVRDEVKNLIGAKPVIDLINFENGAPTWPVQVRQMYGQVAPQDPWTRPKAKTGFSAPVAKPVVETPALAPKANGEWVLGAWKLVEAPKVAAGPVALSQPGFDAKSWYSATVPGTVLTTLVDRGVYPDPDYGLNNLAIPESLNKQDYWYRTEFTVPADQAGKRLMLSLNGVNYQADVWLNGQKLGSMKGAFIRGRFDVTGIAKPGQPNALAIRVSPPPRPGIPHEESLTSAVGENGGIMALDGPTFVASEGWDWIPSVRDRNTGLWRNVTLHASGDLRLGDTQIVTSLPRNDGSQADITVTVPISNLSDKAISASVTASFGEVTVTKQASIPAGGGTVILSPAEFAQLSVKNPKLWWPNGYGEPTLHDMKVSVAANGQTSDTRDIRFGIREVTYELSLMDQKGALRRVEVDLTDAKGRGEMIVDVSHEGIRKVPDGWAASLYPGAENSPAVKPVDAAGLSPHLLIKVNGVRIAARGGNWGTDDWRKRVARERLEPYFRLHREAHVNVIRNWVGQNTQEEFFELADEYGLMVLNDFWASTQDYQLEPQDVPLFMANAADTVRRYRNHPSIVLWFGRNEGVPQPILNEALADLIRTEDGTRHYTGASNRVNLSGSGPYNYREPETYFTEHAPGFSVELGTPSFPTIEALKATMPETELWPISDSWAYHDWHQTGNGAVQTFMDAMAIKFGAATSLEDFERKAQMLNYEGYRAIFEGMNAGLWTKHSGRMLWMTQPAWPSTMWQILTHDYDTHGAFYGVKKASEPVHAQLDLPDHRITLVNNTRTPLKGLTLVTKVRSVLGKPLSDRTDRLDIADGAVIHPFTLDLKDVLATEKLVLVSLALTDGAGTVLSRNDYWVAADAPAHQRLNELPAVPVGLSAKGTVGSNGEVAWNVTLTNQGAAPALLAKLTPQKADGTRILPAYLSDNYITLLPGETRQVTVTYPAAVAGADTPKLAVRGWNIQPASTPVTITP</sequence>
<dbReference type="Pfam" id="PF02836">
    <property type="entry name" value="Glyco_hydro_2_C"/>
    <property type="match status" value="1"/>
</dbReference>
<dbReference type="InterPro" id="IPR006102">
    <property type="entry name" value="Ig-like_GH2"/>
</dbReference>
<evidence type="ECO:0000256" key="4">
    <source>
        <dbReference type="ARBA" id="ARBA00023157"/>
    </source>
</evidence>
<keyword evidence="2" id="KW-0732">Signal</keyword>
<evidence type="ECO:0000256" key="5">
    <source>
        <dbReference type="ARBA" id="ARBA00023295"/>
    </source>
</evidence>
<dbReference type="OrthoDB" id="9758603at2"/>
<dbReference type="Gene3D" id="2.60.120.200">
    <property type="match status" value="1"/>
</dbReference>
<dbReference type="InterPro" id="IPR036156">
    <property type="entry name" value="Beta-gal/glucu_dom_sf"/>
</dbReference>
<dbReference type="Gene3D" id="2.60.40.10">
    <property type="entry name" value="Immunoglobulins"/>
    <property type="match status" value="3"/>
</dbReference>
<dbReference type="SUPFAM" id="SSF49303">
    <property type="entry name" value="beta-Galactosidase/glucuronidase domain"/>
    <property type="match status" value="3"/>
</dbReference>